<dbReference type="Pfam" id="PF02810">
    <property type="entry name" value="SEC-C"/>
    <property type="match status" value="1"/>
</dbReference>
<sequence>MTVTVGRNEPCPCGSGKKYKKCCEKNNAVSIETLVNEELIGLEEELIEHFVQYYLTSFNRFFLYEKANFPHLAEFENEPFSIMDQVYHWYIFTQEAQDGKTVAEEFIDRRLPTVQRQRTKDVFKSWKDYTIVVGTVSHCMGENLEVTDALTGETYSIIEPEHQFDVDHTKGQMVIGIKIGKLFFGIDHDFPLHLAEAQKAWVAEDFAKSGEKDEQEYLKKNFMKVAEAFQKMKNEEGDRLVKLTPEQEEVAEELEAYLNSLEVEPDDMAVPAGLAVWEIFCDNANPKIQNPNIYVGAIYYLLSQQNFGLEKRSQKLVAEIFETSPGSISKRSKEIAAVLDEVGFKF</sequence>
<gene>
    <name evidence="1" type="ORF">DFR59_11215</name>
</gene>
<evidence type="ECO:0000313" key="2">
    <source>
        <dbReference type="Proteomes" id="UP000255326"/>
    </source>
</evidence>
<name>A0A370GAL8_9BACI</name>
<dbReference type="InterPro" id="IPR004027">
    <property type="entry name" value="SEC_C_motif"/>
</dbReference>
<dbReference type="RefSeq" id="WP_211318567.1">
    <property type="nucleotide sequence ID" value="NZ_QQAY01000012.1"/>
</dbReference>
<dbReference type="Gene3D" id="3.10.450.50">
    <property type="match status" value="1"/>
</dbReference>
<accession>A0A370GAL8</accession>
<proteinExistence type="predicted"/>
<organism evidence="1 2">
    <name type="scientific">Falsibacillus pallidus</name>
    <dbReference type="NCBI Taxonomy" id="493781"/>
    <lineage>
        <taxon>Bacteria</taxon>
        <taxon>Bacillati</taxon>
        <taxon>Bacillota</taxon>
        <taxon>Bacilli</taxon>
        <taxon>Bacillales</taxon>
        <taxon>Bacillaceae</taxon>
        <taxon>Falsibacillus</taxon>
    </lineage>
</organism>
<dbReference type="SUPFAM" id="SSF103642">
    <property type="entry name" value="Sec-C motif"/>
    <property type="match status" value="1"/>
</dbReference>
<evidence type="ECO:0000313" key="1">
    <source>
        <dbReference type="EMBL" id="RDI40099.1"/>
    </source>
</evidence>
<keyword evidence="2" id="KW-1185">Reference proteome</keyword>
<reference evidence="1 2" key="1">
    <citation type="submission" date="2018-07" db="EMBL/GenBank/DDBJ databases">
        <title>Genomic Encyclopedia of Type Strains, Phase IV (KMG-IV): sequencing the most valuable type-strain genomes for metagenomic binning, comparative biology and taxonomic classification.</title>
        <authorList>
            <person name="Goeker M."/>
        </authorList>
    </citation>
    <scope>NUCLEOTIDE SEQUENCE [LARGE SCALE GENOMIC DNA]</scope>
    <source>
        <strain evidence="1 2">DSM 25281</strain>
    </source>
</reference>
<protein>
    <submittedName>
        <fullName evidence="1">SEC-C motif-containing protein</fullName>
    </submittedName>
</protein>
<dbReference type="Proteomes" id="UP000255326">
    <property type="component" value="Unassembled WGS sequence"/>
</dbReference>
<dbReference type="AlphaFoldDB" id="A0A370GAL8"/>
<dbReference type="EMBL" id="QQAY01000012">
    <property type="protein sequence ID" value="RDI40099.1"/>
    <property type="molecule type" value="Genomic_DNA"/>
</dbReference>
<comment type="caution">
    <text evidence="1">The sequence shown here is derived from an EMBL/GenBank/DDBJ whole genome shotgun (WGS) entry which is preliminary data.</text>
</comment>